<evidence type="ECO:0000313" key="2">
    <source>
        <dbReference type="Proteomes" id="UP000002411"/>
    </source>
</evidence>
<sequence length="442" mass="50683">MSAISKYLYVISLDALSSLDFQYISTLPNFKNFLAEASYCKNVYSVYPTLTYPAHVSIVTGKYPKNHGIVNNTLLQPNRKSPDWYWYRDNIKGDTFYDLAVEKGMKVGALLWPVTAKSKIQYNMPEIFANRFWKSQILVSLLNGTPLFQYELNKRFGYLRDGIRQPNLDNFVHQSLLYTIENKWLDLTLVHYTDLDSIRHDYGFNSKEAKLALKRHDKRIGEIVQALKEKGIYEESTIIILGDHSSLDVNKVINLNILLRDRGYIEVNSKGKIIDYKAIFKSCDGCGYLYVKENNFKILKEITKLIEDFNRVHECIDAIYSREKALEFGADGRCSLLLEAKLPYYFQDKICGKLIEEFNGGNLQRENGCKLCNHGYSPFKPDYTTVFMASGKGIKKGVIVEEMSLVDEGPTIAKLLGLELKNTDGKVLEYILDENCTKQISN</sequence>
<dbReference type="InterPro" id="IPR002591">
    <property type="entry name" value="Phosphodiest/P_Trfase"/>
</dbReference>
<keyword evidence="2" id="KW-1185">Reference proteome</keyword>
<protein>
    <submittedName>
        <fullName evidence="1">Predicted phosphodiesterase</fullName>
        <ecNumber evidence="1">3.1.4.-</ecNumber>
    </submittedName>
</protein>
<proteinExistence type="predicted"/>
<dbReference type="InterPro" id="IPR017850">
    <property type="entry name" value="Alkaline_phosphatase_core_sf"/>
</dbReference>
<dbReference type="HOGENOM" id="CLU_017594_0_0_9"/>
<dbReference type="eggNOG" id="COG1524">
    <property type="taxonomic scope" value="Bacteria"/>
</dbReference>
<dbReference type="EC" id="3.1.4.-" evidence="1"/>
<name>A5MZY2_CLOK5</name>
<dbReference type="Pfam" id="PF01663">
    <property type="entry name" value="Phosphodiest"/>
    <property type="match status" value="1"/>
</dbReference>
<dbReference type="PANTHER" id="PTHR10151:SF120">
    <property type="entry name" value="BIS(5'-ADENOSYL)-TRIPHOSPHATASE"/>
    <property type="match status" value="1"/>
</dbReference>
<reference evidence="1 2" key="1">
    <citation type="journal article" date="2008" name="Proc. Natl. Acad. Sci. U.S.A.">
        <title>The genome of Clostridium kluyveri, a strict anaerobe with unique metabolic features.</title>
        <authorList>
            <person name="Seedorf H."/>
            <person name="Fricke W.F."/>
            <person name="Veith B."/>
            <person name="Brueggemann H."/>
            <person name="Liesegang H."/>
            <person name="Strittmatter A."/>
            <person name="Miethke M."/>
            <person name="Buckel W."/>
            <person name="Hinderberger J."/>
            <person name="Li F."/>
            <person name="Hagemeier C."/>
            <person name="Thauer R.K."/>
            <person name="Gottschalk G."/>
        </authorList>
    </citation>
    <scope>NUCLEOTIDE SEQUENCE [LARGE SCALE GENOMIC DNA]</scope>
    <source>
        <strain evidence="2">ATCC 8527 / DSM 555 / NCIMB 10680</strain>
    </source>
</reference>
<dbReference type="Gene3D" id="3.40.720.10">
    <property type="entry name" value="Alkaline Phosphatase, subunit A"/>
    <property type="match status" value="1"/>
</dbReference>
<organism evidence="1 2">
    <name type="scientific">Clostridium kluyveri (strain ATCC 8527 / DSM 555 / NBRC 12016 / NCIMB 10680 / K1)</name>
    <dbReference type="NCBI Taxonomy" id="431943"/>
    <lineage>
        <taxon>Bacteria</taxon>
        <taxon>Bacillati</taxon>
        <taxon>Bacillota</taxon>
        <taxon>Clostridia</taxon>
        <taxon>Eubacteriales</taxon>
        <taxon>Clostridiaceae</taxon>
        <taxon>Clostridium</taxon>
    </lineage>
</organism>
<dbReference type="AlphaFoldDB" id="A5MZY2"/>
<evidence type="ECO:0000313" key="1">
    <source>
        <dbReference type="EMBL" id="EDK34428.1"/>
    </source>
</evidence>
<dbReference type="SUPFAM" id="SSF53649">
    <property type="entry name" value="Alkaline phosphatase-like"/>
    <property type="match status" value="1"/>
</dbReference>
<dbReference type="RefSeq" id="WP_012102762.1">
    <property type="nucleotide sequence ID" value="NC_009706.1"/>
</dbReference>
<dbReference type="PANTHER" id="PTHR10151">
    <property type="entry name" value="ECTONUCLEOTIDE PYROPHOSPHATASE/PHOSPHODIESTERASE"/>
    <property type="match status" value="1"/>
</dbReference>
<dbReference type="Proteomes" id="UP000002411">
    <property type="component" value="Chromosome"/>
</dbReference>
<dbReference type="EMBL" id="CP000673">
    <property type="protein sequence ID" value="EDK34428.1"/>
    <property type="molecule type" value="Genomic_DNA"/>
</dbReference>
<accession>A5MZY2</accession>
<keyword evidence="1" id="KW-0378">Hydrolase</keyword>
<dbReference type="CDD" id="cd16018">
    <property type="entry name" value="Enpp"/>
    <property type="match status" value="1"/>
</dbReference>
<dbReference type="GO" id="GO:0016787">
    <property type="term" value="F:hydrolase activity"/>
    <property type="evidence" value="ECO:0007669"/>
    <property type="project" value="UniProtKB-KW"/>
</dbReference>
<dbReference type="STRING" id="431943.CKL_2416"/>
<gene>
    <name evidence="1" type="ordered locus">CKL_2416</name>
</gene>
<dbReference type="KEGG" id="ckl:CKL_2416"/>